<proteinExistence type="predicted"/>
<dbReference type="SUPFAM" id="SSF55729">
    <property type="entry name" value="Acyl-CoA N-acyltransferases (Nat)"/>
    <property type="match status" value="1"/>
</dbReference>
<dbReference type="AlphaFoldDB" id="A0A1T4MVF3"/>
<accession>A0A1T4MVF3</accession>
<organism evidence="2 3">
    <name type="scientific">Treponema berlinense</name>
    <dbReference type="NCBI Taxonomy" id="225004"/>
    <lineage>
        <taxon>Bacteria</taxon>
        <taxon>Pseudomonadati</taxon>
        <taxon>Spirochaetota</taxon>
        <taxon>Spirochaetia</taxon>
        <taxon>Spirochaetales</taxon>
        <taxon>Treponemataceae</taxon>
        <taxon>Treponema</taxon>
    </lineage>
</organism>
<dbReference type="GO" id="GO:0016747">
    <property type="term" value="F:acyltransferase activity, transferring groups other than amino-acyl groups"/>
    <property type="evidence" value="ECO:0007669"/>
    <property type="project" value="InterPro"/>
</dbReference>
<keyword evidence="2" id="KW-0808">Transferase</keyword>
<sequence>MFFELTDSLCADILFAMENQQQNFGLDAKNSRIVQCEPESVDEENIYSLPLWTSADGYSLLEDFIAKYKGIKACGELKQILLEGRGVFRNFKNTLKKYPEADKRFHFFKNKVMKKTVCEWYNALRESWGLETLDQDFYEYDDLVLEDFAFRTFSADMDSGNVAFLAGAFFEELKIQFSGELGSAISLQLKDQFDSINALTKNCTGGFVCRTLSDEFAGCILYSGLSSKKVAFLNALFVNQNYRGLGIARELLSRSISTLTEDGIQFFIINNSFVPKMLKSTLTDLGFEEKDFAFVAELN</sequence>
<dbReference type="OrthoDB" id="367880at2"/>
<dbReference type="PROSITE" id="PS51186">
    <property type="entry name" value="GNAT"/>
    <property type="match status" value="1"/>
</dbReference>
<dbReference type="InterPro" id="IPR000182">
    <property type="entry name" value="GNAT_dom"/>
</dbReference>
<evidence type="ECO:0000259" key="1">
    <source>
        <dbReference type="PROSITE" id="PS51186"/>
    </source>
</evidence>
<dbReference type="Proteomes" id="UP000190395">
    <property type="component" value="Unassembled WGS sequence"/>
</dbReference>
<evidence type="ECO:0000313" key="3">
    <source>
        <dbReference type="Proteomes" id="UP000190395"/>
    </source>
</evidence>
<protein>
    <submittedName>
        <fullName evidence="2">Acetyltransferase (GNAT) family protein</fullName>
    </submittedName>
</protein>
<dbReference type="Gene3D" id="3.40.630.30">
    <property type="match status" value="1"/>
</dbReference>
<dbReference type="CDD" id="cd04301">
    <property type="entry name" value="NAT_SF"/>
    <property type="match status" value="1"/>
</dbReference>
<evidence type="ECO:0000313" key="2">
    <source>
        <dbReference type="EMBL" id="SJZ70755.1"/>
    </source>
</evidence>
<dbReference type="InterPro" id="IPR016181">
    <property type="entry name" value="Acyl_CoA_acyltransferase"/>
</dbReference>
<dbReference type="Pfam" id="PF00583">
    <property type="entry name" value="Acetyltransf_1"/>
    <property type="match status" value="1"/>
</dbReference>
<dbReference type="GeneID" id="303367276"/>
<dbReference type="RefSeq" id="WP_078930774.1">
    <property type="nucleotide sequence ID" value="NZ_CAMCOW010000011.1"/>
</dbReference>
<keyword evidence="3" id="KW-1185">Reference proteome</keyword>
<feature type="domain" description="N-acetyltransferase" evidence="1">
    <location>
        <begin position="148"/>
        <end position="299"/>
    </location>
</feature>
<reference evidence="2 3" key="1">
    <citation type="submission" date="2017-02" db="EMBL/GenBank/DDBJ databases">
        <authorList>
            <person name="Peterson S.W."/>
        </authorList>
    </citation>
    <scope>NUCLEOTIDE SEQUENCE [LARGE SCALE GENOMIC DNA]</scope>
    <source>
        <strain evidence="2 3">ATCC BAA-909</strain>
    </source>
</reference>
<dbReference type="EMBL" id="FUXC01000004">
    <property type="protein sequence ID" value="SJZ70755.1"/>
    <property type="molecule type" value="Genomic_DNA"/>
</dbReference>
<gene>
    <name evidence="2" type="ORF">SAMN02745152_01023</name>
</gene>
<name>A0A1T4MVF3_9SPIR</name>
<dbReference type="STRING" id="225004.SAMN02745152_01023"/>